<accession>A0ABT7YX06</accession>
<evidence type="ECO:0000256" key="7">
    <source>
        <dbReference type="SAM" id="Phobius"/>
    </source>
</evidence>
<comment type="caution">
    <text evidence="8">The sequence shown here is derived from an EMBL/GenBank/DDBJ whole genome shotgun (WGS) entry which is preliminary data.</text>
</comment>
<evidence type="ECO:0000256" key="5">
    <source>
        <dbReference type="ARBA" id="ARBA00022989"/>
    </source>
</evidence>
<dbReference type="EMBL" id="JAUEMJ010000011">
    <property type="protein sequence ID" value="MDN3243175.1"/>
    <property type="molecule type" value="Genomic_DNA"/>
</dbReference>
<feature type="transmembrane region" description="Helical" evidence="7">
    <location>
        <begin position="266"/>
        <end position="285"/>
    </location>
</feature>
<evidence type="ECO:0000313" key="8">
    <source>
        <dbReference type="EMBL" id="MDN3243175.1"/>
    </source>
</evidence>
<keyword evidence="5 7" id="KW-1133">Transmembrane helix</keyword>
<feature type="transmembrane region" description="Helical" evidence="7">
    <location>
        <begin position="57"/>
        <end position="80"/>
    </location>
</feature>
<proteinExistence type="predicted"/>
<evidence type="ECO:0000256" key="4">
    <source>
        <dbReference type="ARBA" id="ARBA00022692"/>
    </source>
</evidence>
<evidence type="ECO:0000256" key="2">
    <source>
        <dbReference type="ARBA" id="ARBA00022448"/>
    </source>
</evidence>
<keyword evidence="3" id="KW-1003">Cell membrane</keyword>
<evidence type="ECO:0000256" key="6">
    <source>
        <dbReference type="ARBA" id="ARBA00023136"/>
    </source>
</evidence>
<protein>
    <submittedName>
        <fullName evidence="8">MFS transporter</fullName>
    </submittedName>
</protein>
<sequence length="433" mass="45032">MSSAGPDRPTALSAWQVLKIPDYRAIWLADLVSGIGSGATGLAMLLMLTDWSDDPGIIAVFTIASTVPMILVGPFAGVLVDRWNRMAIVVVGRLIQAVLVLSLMFMEPDLLWLAALVIAAQFTVSTFTAPAAGAIFGLVIPNHGRAGASGLGGATGFVVGTIGAGVASTMYATDMLDAVFVLDAVTFIAAALLYLRIRRNPAVGKPPVAATRPAFKEDLTEGMVFLSRNSAMRYLLFGFASISIATAAINVLYVPLAVDELHADGFGIFAVQATAGLGTVVVGLLAGHLSRVLSDLAWFRIGILAFALLGIGYGLSPSLWHLVALHFLFNCVGVRLSASIESLFLAITPNHQLGRVGSAVNAVERGLYVALNAGVAALTGLIEVRTVLIVYGVVAAVVAVVAGSLLTSARLASTAVVDDDEEPQPQPAEREAA</sequence>
<dbReference type="SUPFAM" id="SSF103473">
    <property type="entry name" value="MFS general substrate transporter"/>
    <property type="match status" value="1"/>
</dbReference>
<evidence type="ECO:0000256" key="1">
    <source>
        <dbReference type="ARBA" id="ARBA00004651"/>
    </source>
</evidence>
<dbReference type="CDD" id="cd06173">
    <property type="entry name" value="MFS_MefA_like"/>
    <property type="match status" value="1"/>
</dbReference>
<dbReference type="PANTHER" id="PTHR43266:SF2">
    <property type="entry name" value="MAJOR FACILITATOR SUPERFAMILY (MFS) PROFILE DOMAIN-CONTAINING PROTEIN"/>
    <property type="match status" value="1"/>
</dbReference>
<gene>
    <name evidence="8" type="ORF">QWI33_25865</name>
</gene>
<dbReference type="Proteomes" id="UP001171902">
    <property type="component" value="Unassembled WGS sequence"/>
</dbReference>
<dbReference type="RefSeq" id="WP_289959734.1">
    <property type="nucleotide sequence ID" value="NZ_JAUEMJ010000011.1"/>
</dbReference>
<keyword evidence="4 7" id="KW-0812">Transmembrane</keyword>
<dbReference type="Gene3D" id="1.20.1250.20">
    <property type="entry name" value="MFS general substrate transporter like domains"/>
    <property type="match status" value="1"/>
</dbReference>
<feature type="transmembrane region" description="Helical" evidence="7">
    <location>
        <begin position="234"/>
        <end position="254"/>
    </location>
</feature>
<feature type="transmembrane region" description="Helical" evidence="7">
    <location>
        <begin position="327"/>
        <end position="346"/>
    </location>
</feature>
<feature type="transmembrane region" description="Helical" evidence="7">
    <location>
        <begin position="87"/>
        <end position="106"/>
    </location>
</feature>
<keyword evidence="9" id="KW-1185">Reference proteome</keyword>
<reference evidence="8" key="1">
    <citation type="submission" date="2023-06" db="EMBL/GenBank/DDBJ databases">
        <title>Gycomyces niveus sp.nov., a novel actinomycete isolated from soil in Shouguang.</title>
        <authorList>
            <person name="Yang X."/>
            <person name="Zhao J."/>
        </authorList>
    </citation>
    <scope>NUCLEOTIDE SEQUENCE</scope>
    <source>
        <strain evidence="8">NEAU C2</strain>
    </source>
</reference>
<feature type="transmembrane region" description="Helical" evidence="7">
    <location>
        <begin position="151"/>
        <end position="172"/>
    </location>
</feature>
<evidence type="ECO:0000256" key="3">
    <source>
        <dbReference type="ARBA" id="ARBA00022475"/>
    </source>
</evidence>
<dbReference type="InterPro" id="IPR011701">
    <property type="entry name" value="MFS"/>
</dbReference>
<dbReference type="Pfam" id="PF07690">
    <property type="entry name" value="MFS_1"/>
    <property type="match status" value="1"/>
</dbReference>
<keyword evidence="6 7" id="KW-0472">Membrane</keyword>
<comment type="subcellular location">
    <subcellularLocation>
        <location evidence="1">Cell membrane</location>
        <topology evidence="1">Multi-pass membrane protein</topology>
    </subcellularLocation>
</comment>
<feature type="transmembrane region" description="Helical" evidence="7">
    <location>
        <begin position="388"/>
        <end position="406"/>
    </location>
</feature>
<name>A0ABT7YX06_9ACTN</name>
<dbReference type="InterPro" id="IPR036259">
    <property type="entry name" value="MFS_trans_sf"/>
</dbReference>
<keyword evidence="2" id="KW-0813">Transport</keyword>
<feature type="transmembrane region" description="Helical" evidence="7">
    <location>
        <begin position="112"/>
        <end position="139"/>
    </location>
</feature>
<feature type="transmembrane region" description="Helical" evidence="7">
    <location>
        <begin position="178"/>
        <end position="195"/>
    </location>
</feature>
<dbReference type="PANTHER" id="PTHR43266">
    <property type="entry name" value="MACROLIDE-EFFLUX PROTEIN"/>
    <property type="match status" value="1"/>
</dbReference>
<evidence type="ECO:0000313" key="9">
    <source>
        <dbReference type="Proteomes" id="UP001171902"/>
    </source>
</evidence>
<organism evidence="8 9">
    <name type="scientific">Glycomyces tritici</name>
    <dbReference type="NCBI Taxonomy" id="2665176"/>
    <lineage>
        <taxon>Bacteria</taxon>
        <taxon>Bacillati</taxon>
        <taxon>Actinomycetota</taxon>
        <taxon>Actinomycetes</taxon>
        <taxon>Glycomycetales</taxon>
        <taxon>Glycomycetaceae</taxon>
        <taxon>Glycomyces</taxon>
    </lineage>
</organism>
<feature type="transmembrane region" description="Helical" evidence="7">
    <location>
        <begin position="297"/>
        <end position="315"/>
    </location>
</feature>
<feature type="transmembrane region" description="Helical" evidence="7">
    <location>
        <begin position="25"/>
        <end position="45"/>
    </location>
</feature>